<proteinExistence type="predicted"/>
<dbReference type="Gene3D" id="2.40.160.20">
    <property type="match status" value="1"/>
</dbReference>
<feature type="signal peptide" evidence="1">
    <location>
        <begin position="1"/>
        <end position="22"/>
    </location>
</feature>
<evidence type="ECO:0000313" key="4">
    <source>
        <dbReference type="Proteomes" id="UP000263900"/>
    </source>
</evidence>
<dbReference type="AlphaFoldDB" id="A0A3B7MTC5"/>
<dbReference type="RefSeq" id="WP_119052386.1">
    <property type="nucleotide sequence ID" value="NZ_CP032157.1"/>
</dbReference>
<dbReference type="EMBL" id="CP032157">
    <property type="protein sequence ID" value="AXY76509.1"/>
    <property type="molecule type" value="Genomic_DNA"/>
</dbReference>
<dbReference type="OrthoDB" id="654178at2"/>
<feature type="chain" id="PRO_5017801211" description="DUF6089 domain-containing protein" evidence="1">
    <location>
        <begin position="23"/>
        <end position="288"/>
    </location>
</feature>
<feature type="domain" description="DUF6089" evidence="2">
    <location>
        <begin position="28"/>
        <end position="144"/>
    </location>
</feature>
<dbReference type="InterPro" id="IPR045743">
    <property type="entry name" value="DUF6089"/>
</dbReference>
<accession>A0A3B7MTC5</accession>
<keyword evidence="4" id="KW-1185">Reference proteome</keyword>
<evidence type="ECO:0000256" key="1">
    <source>
        <dbReference type="SAM" id="SignalP"/>
    </source>
</evidence>
<organism evidence="3 4">
    <name type="scientific">Paraflavitalea soli</name>
    <dbReference type="NCBI Taxonomy" id="2315862"/>
    <lineage>
        <taxon>Bacteria</taxon>
        <taxon>Pseudomonadati</taxon>
        <taxon>Bacteroidota</taxon>
        <taxon>Chitinophagia</taxon>
        <taxon>Chitinophagales</taxon>
        <taxon>Chitinophagaceae</taxon>
        <taxon>Paraflavitalea</taxon>
    </lineage>
</organism>
<dbReference type="Pfam" id="PF19573">
    <property type="entry name" value="DUF6089"/>
    <property type="match status" value="1"/>
</dbReference>
<name>A0A3B7MTC5_9BACT</name>
<protein>
    <recommendedName>
        <fullName evidence="2">DUF6089 domain-containing protein</fullName>
    </recommendedName>
</protein>
<sequence length="288" mass="32200">MNKLAVAIFLILCVSSAKPASAQWEAIRQEGEFGISAGAAHYFGDLNTRAQLNRPKLAVGAFFRKQFGNYIGLRVAAHFAQLGYSDVYNKSNEYQRRRNLSFNSNIFELALQGDFNFFKFVPGDPYHAFTPYVTLGVGVFSYDPYAYLGGQKVFLRPLGTEGQGLALPGYEDRKPYNTMAICLPLGVGIKYALNDKMNIGFEVVYRFTTTDYLDDVSKTYVGLDNFPKMPDGSLSQAALLQDRSYETGPERIGEPGRQRGFAKQKDQYVFAEVTLSFNLTSYRCPTAN</sequence>
<dbReference type="Proteomes" id="UP000263900">
    <property type="component" value="Chromosome"/>
</dbReference>
<evidence type="ECO:0000259" key="2">
    <source>
        <dbReference type="Pfam" id="PF19573"/>
    </source>
</evidence>
<reference evidence="3 4" key="1">
    <citation type="submission" date="2018-09" db="EMBL/GenBank/DDBJ databases">
        <title>Genome sequencing of strain 6GH32-13.</title>
        <authorList>
            <person name="Weon H.-Y."/>
            <person name="Heo J."/>
            <person name="Kwon S.-W."/>
        </authorList>
    </citation>
    <scope>NUCLEOTIDE SEQUENCE [LARGE SCALE GENOMIC DNA]</scope>
    <source>
        <strain evidence="3 4">5GH32-13</strain>
    </source>
</reference>
<evidence type="ECO:0000313" key="3">
    <source>
        <dbReference type="EMBL" id="AXY76509.1"/>
    </source>
</evidence>
<dbReference type="SUPFAM" id="SSF56925">
    <property type="entry name" value="OMPA-like"/>
    <property type="match status" value="1"/>
</dbReference>
<gene>
    <name evidence="3" type="ORF">D3H65_22015</name>
</gene>
<keyword evidence="1" id="KW-0732">Signal</keyword>
<dbReference type="KEGG" id="pseg:D3H65_22015"/>
<dbReference type="InterPro" id="IPR011250">
    <property type="entry name" value="OMP/PagP_B-barrel"/>
</dbReference>